<gene>
    <name evidence="1" type="ORF">DTER00134_LOCUS9960</name>
    <name evidence="2" type="ORF">DTER00134_LOCUS9966</name>
    <name evidence="3" type="ORF">DTER00134_LOCUS9967</name>
    <name evidence="4" type="ORF">DTER00134_LOCUS9968</name>
    <name evidence="5" type="ORF">DTER00134_LOCUS9973</name>
</gene>
<evidence type="ECO:0000313" key="1">
    <source>
        <dbReference type="EMBL" id="CAE0494887.1"/>
    </source>
</evidence>
<name>A0A6S8JY79_DUNTE</name>
<protein>
    <submittedName>
        <fullName evidence="2">Uncharacterized protein</fullName>
    </submittedName>
</protein>
<evidence type="ECO:0000313" key="2">
    <source>
        <dbReference type="EMBL" id="CAE0494893.1"/>
    </source>
</evidence>
<proteinExistence type="predicted"/>
<evidence type="ECO:0000313" key="3">
    <source>
        <dbReference type="EMBL" id="CAE0494894.1"/>
    </source>
</evidence>
<sequence length="136" mass="14176">MNFSVLHAQPAHKCTSASLPPGRYHLLVHHLITAATGGKRQGHSGQATSPSGARQLLALLEEDFKAECHATLHTNGVRGLRATSATRTSPVVKLPVRAAMDSLGFSPVGFPCSLSTCSHPCLPANSTDIRNSGSAA</sequence>
<dbReference type="EMBL" id="HBIP01016973">
    <property type="protein sequence ID" value="CAE0494895.1"/>
    <property type="molecule type" value="Transcribed_RNA"/>
</dbReference>
<dbReference type="EMBL" id="HBIP01016972">
    <property type="protein sequence ID" value="CAE0494894.1"/>
    <property type="molecule type" value="Transcribed_RNA"/>
</dbReference>
<evidence type="ECO:0000313" key="5">
    <source>
        <dbReference type="EMBL" id="CAE0494900.1"/>
    </source>
</evidence>
<dbReference type="EMBL" id="HBIP01016965">
    <property type="protein sequence ID" value="CAE0494887.1"/>
    <property type="molecule type" value="Transcribed_RNA"/>
</dbReference>
<evidence type="ECO:0000313" key="4">
    <source>
        <dbReference type="EMBL" id="CAE0494895.1"/>
    </source>
</evidence>
<accession>A0A6S8JY79</accession>
<organism evidence="2">
    <name type="scientific">Dunaliella tertiolecta</name>
    <name type="common">Green alga</name>
    <dbReference type="NCBI Taxonomy" id="3047"/>
    <lineage>
        <taxon>Eukaryota</taxon>
        <taxon>Viridiplantae</taxon>
        <taxon>Chlorophyta</taxon>
        <taxon>core chlorophytes</taxon>
        <taxon>Chlorophyceae</taxon>
        <taxon>CS clade</taxon>
        <taxon>Chlamydomonadales</taxon>
        <taxon>Dunaliellaceae</taxon>
        <taxon>Dunaliella</taxon>
    </lineage>
</organism>
<dbReference type="EMBL" id="HBIP01016971">
    <property type="protein sequence ID" value="CAE0494893.1"/>
    <property type="molecule type" value="Transcribed_RNA"/>
</dbReference>
<dbReference type="EMBL" id="HBIP01016978">
    <property type="protein sequence ID" value="CAE0494900.1"/>
    <property type="molecule type" value="Transcribed_RNA"/>
</dbReference>
<dbReference type="AlphaFoldDB" id="A0A6S8JY79"/>
<reference evidence="2" key="1">
    <citation type="submission" date="2021-01" db="EMBL/GenBank/DDBJ databases">
        <authorList>
            <person name="Corre E."/>
            <person name="Pelletier E."/>
            <person name="Niang G."/>
            <person name="Scheremetjew M."/>
            <person name="Finn R."/>
            <person name="Kale V."/>
            <person name="Holt S."/>
            <person name="Cochrane G."/>
            <person name="Meng A."/>
            <person name="Brown T."/>
            <person name="Cohen L."/>
        </authorList>
    </citation>
    <scope>NUCLEOTIDE SEQUENCE</scope>
    <source>
        <strain evidence="2">CCMP1320</strain>
    </source>
</reference>